<dbReference type="Proteomes" id="UP000289257">
    <property type="component" value="Unassembled WGS sequence"/>
</dbReference>
<evidence type="ECO:0000256" key="9">
    <source>
        <dbReference type="ARBA" id="ARBA00022857"/>
    </source>
</evidence>
<comment type="similarity">
    <text evidence="16">Belongs to the MurB family.</text>
</comment>
<dbReference type="HAMAP" id="MF_00037">
    <property type="entry name" value="MurB"/>
    <property type="match status" value="1"/>
</dbReference>
<accession>A0A4V1J7C5</accession>
<dbReference type="InterPro" id="IPR036318">
    <property type="entry name" value="FAD-bd_PCMH-like_sf"/>
</dbReference>
<evidence type="ECO:0000313" key="18">
    <source>
        <dbReference type="EMBL" id="RWZ78207.1"/>
    </source>
</evidence>
<evidence type="ECO:0000256" key="3">
    <source>
        <dbReference type="ARBA" id="ARBA00004496"/>
    </source>
</evidence>
<dbReference type="PANTHER" id="PTHR21071">
    <property type="entry name" value="UDP-N-ACETYLENOLPYRUVOYLGLUCOSAMINE REDUCTASE"/>
    <property type="match status" value="1"/>
</dbReference>
<organism evidence="18 19">
    <name type="scientific">Candidatus Microsaccharimonas sossegonensis</name>
    <dbReference type="NCBI Taxonomy" id="2506948"/>
    <lineage>
        <taxon>Bacteria</taxon>
        <taxon>Candidatus Saccharimonadota</taxon>
        <taxon>Candidatus Saccharimonadia</taxon>
        <taxon>Candidatus Saccharimonadales</taxon>
        <taxon>Candidatus Saccharimonadaceae</taxon>
        <taxon>Candidatus Microsaccharimonas</taxon>
    </lineage>
</organism>
<dbReference type="EC" id="1.3.1.98" evidence="16"/>
<keyword evidence="11 16" id="KW-0573">Peptidoglycan synthesis</keyword>
<keyword evidence="7 16" id="KW-0285">Flavoprotein</keyword>
<dbReference type="InterPro" id="IPR016166">
    <property type="entry name" value="FAD-bd_PCMH"/>
</dbReference>
<dbReference type="NCBIfam" id="TIGR00179">
    <property type="entry name" value="murB"/>
    <property type="match status" value="1"/>
</dbReference>
<dbReference type="GO" id="GO:0005829">
    <property type="term" value="C:cytosol"/>
    <property type="evidence" value="ECO:0007669"/>
    <property type="project" value="TreeGrafter"/>
</dbReference>
<dbReference type="GO" id="GO:0071949">
    <property type="term" value="F:FAD binding"/>
    <property type="evidence" value="ECO:0007669"/>
    <property type="project" value="InterPro"/>
</dbReference>
<feature type="active site" evidence="16">
    <location>
        <position position="335"/>
    </location>
</feature>
<dbReference type="GO" id="GO:0008762">
    <property type="term" value="F:UDP-N-acetylmuramate dehydrogenase activity"/>
    <property type="evidence" value="ECO:0007669"/>
    <property type="project" value="UniProtKB-UniRule"/>
</dbReference>
<evidence type="ECO:0000256" key="11">
    <source>
        <dbReference type="ARBA" id="ARBA00022984"/>
    </source>
</evidence>
<evidence type="ECO:0000313" key="19">
    <source>
        <dbReference type="Proteomes" id="UP000289257"/>
    </source>
</evidence>
<evidence type="ECO:0000256" key="8">
    <source>
        <dbReference type="ARBA" id="ARBA00022827"/>
    </source>
</evidence>
<keyword evidence="5 16" id="KW-0963">Cytoplasm</keyword>
<dbReference type="PANTHER" id="PTHR21071:SF4">
    <property type="entry name" value="UDP-N-ACETYLENOLPYRUVOYLGLUCOSAMINE REDUCTASE"/>
    <property type="match status" value="1"/>
</dbReference>
<dbReference type="EMBL" id="SCKX01000001">
    <property type="protein sequence ID" value="RWZ78207.1"/>
    <property type="molecule type" value="Genomic_DNA"/>
</dbReference>
<comment type="caution">
    <text evidence="18">The sequence shown here is derived from an EMBL/GenBank/DDBJ whole genome shotgun (WGS) entry which is preliminary data.</text>
</comment>
<proteinExistence type="inferred from homology"/>
<evidence type="ECO:0000256" key="4">
    <source>
        <dbReference type="ARBA" id="ARBA00004752"/>
    </source>
</evidence>
<dbReference type="NCBIfam" id="NF010478">
    <property type="entry name" value="PRK13903.1"/>
    <property type="match status" value="1"/>
</dbReference>
<comment type="cofactor">
    <cofactor evidence="1 16">
        <name>FAD</name>
        <dbReference type="ChEBI" id="CHEBI:57692"/>
    </cofactor>
</comment>
<reference evidence="18" key="1">
    <citation type="submission" date="2019-01" db="EMBL/GenBank/DDBJ databases">
        <title>Genomic signatures and co-occurrence patterns of the ultra-small Saccharimodia (Patescibacteria phylum) suggest a symbiotic lifestyle.</title>
        <authorList>
            <person name="Lemos L."/>
            <person name="Medeiros J."/>
            <person name="Andreote F."/>
            <person name="Fernandes G."/>
            <person name="Varani A."/>
            <person name="Oliveira G."/>
            <person name="Pylro V."/>
        </authorList>
    </citation>
    <scope>NUCLEOTIDE SEQUENCE [LARGE SCALE GENOMIC DNA]</scope>
    <source>
        <strain evidence="18">AMD02</strain>
    </source>
</reference>
<feature type="domain" description="FAD-binding PCMH-type" evidence="17">
    <location>
        <begin position="16"/>
        <end position="189"/>
    </location>
</feature>
<dbReference type="GO" id="GO:0008360">
    <property type="term" value="P:regulation of cell shape"/>
    <property type="evidence" value="ECO:0007669"/>
    <property type="project" value="UniProtKB-KW"/>
</dbReference>
<dbReference type="InterPro" id="IPR003170">
    <property type="entry name" value="MurB"/>
</dbReference>
<evidence type="ECO:0000256" key="6">
    <source>
        <dbReference type="ARBA" id="ARBA00022618"/>
    </source>
</evidence>
<dbReference type="Gene3D" id="3.30.43.10">
    <property type="entry name" value="Uridine Diphospho-n-acetylenolpyruvylglucosamine Reductase, domain 2"/>
    <property type="match status" value="1"/>
</dbReference>
<evidence type="ECO:0000256" key="5">
    <source>
        <dbReference type="ARBA" id="ARBA00022490"/>
    </source>
</evidence>
<dbReference type="Gene3D" id="3.30.465.10">
    <property type="match status" value="1"/>
</dbReference>
<dbReference type="SUPFAM" id="SSF56194">
    <property type="entry name" value="Uridine diphospho-N-Acetylenolpyruvylglucosamine reductase, MurB, C-terminal domain"/>
    <property type="match status" value="1"/>
</dbReference>
<protein>
    <recommendedName>
        <fullName evidence="16">UDP-N-acetylenolpyruvoylglucosamine reductase</fullName>
        <ecNumber evidence="16">1.3.1.98</ecNumber>
    </recommendedName>
    <alternativeName>
        <fullName evidence="16">UDP-N-acetylmuramate dehydrogenase</fullName>
    </alternativeName>
</protein>
<evidence type="ECO:0000256" key="2">
    <source>
        <dbReference type="ARBA" id="ARBA00003921"/>
    </source>
</evidence>
<dbReference type="InterPro" id="IPR036635">
    <property type="entry name" value="MurB_C_sf"/>
</dbReference>
<evidence type="ECO:0000256" key="15">
    <source>
        <dbReference type="ARBA" id="ARBA00048914"/>
    </source>
</evidence>
<evidence type="ECO:0000259" key="17">
    <source>
        <dbReference type="PROSITE" id="PS51387"/>
    </source>
</evidence>
<feature type="active site" description="Proton donor" evidence="16">
    <location>
        <position position="239"/>
    </location>
</feature>
<keyword evidence="8 16" id="KW-0274">FAD</keyword>
<evidence type="ECO:0000256" key="1">
    <source>
        <dbReference type="ARBA" id="ARBA00001974"/>
    </source>
</evidence>
<dbReference type="GO" id="GO:0071555">
    <property type="term" value="P:cell wall organization"/>
    <property type="evidence" value="ECO:0007669"/>
    <property type="project" value="UniProtKB-KW"/>
</dbReference>
<sequence length="340" mass="37606">MEVHTNIPLKNFTTMKLGGPARFMAEARTPEEVKALYENASSKHIPVFVLGGGSNVIARDEGYAGMIIRIRIPGFDVIADDINTTTIKIGAGENWDSVVKRTVDMHLSGIEAMSWIPGTAGAAPVQNVGAYGQEIADTLVSLEAYDAQTKTFVVLQNEACGFAYRDSIFRRDQKGRYIITSITLKLSKSLPQPPFYDALQTYFEQQNIKIFTQETIRDAVIAIRTEKLPDPTVTPNTGSFFKNAIVENWQLTELRQKYPDVTVFDMGNGTSKVPTGWLIEHTGLKGQLLHGMRVHDKNALVLINESATGYADLAAARDQIIGAVRDTFRIQIEQEPLELA</sequence>
<dbReference type="InterPro" id="IPR006094">
    <property type="entry name" value="Oxid_FAD_bind_N"/>
</dbReference>
<dbReference type="Pfam" id="PF01565">
    <property type="entry name" value="FAD_binding_4"/>
    <property type="match status" value="1"/>
</dbReference>
<comment type="pathway">
    <text evidence="4 16">Cell wall biogenesis; peptidoglycan biosynthesis.</text>
</comment>
<evidence type="ECO:0000256" key="13">
    <source>
        <dbReference type="ARBA" id="ARBA00023306"/>
    </source>
</evidence>
<gene>
    <name evidence="16" type="primary">murB</name>
    <name evidence="18" type="ORF">EOT05_00350</name>
</gene>
<evidence type="ECO:0000256" key="14">
    <source>
        <dbReference type="ARBA" id="ARBA00023316"/>
    </source>
</evidence>
<comment type="catalytic activity">
    <reaction evidence="15 16">
        <text>UDP-N-acetyl-alpha-D-muramate + NADP(+) = UDP-N-acetyl-3-O-(1-carboxyvinyl)-alpha-D-glucosamine + NADPH + H(+)</text>
        <dbReference type="Rhea" id="RHEA:12248"/>
        <dbReference type="ChEBI" id="CHEBI:15378"/>
        <dbReference type="ChEBI" id="CHEBI:57783"/>
        <dbReference type="ChEBI" id="CHEBI:58349"/>
        <dbReference type="ChEBI" id="CHEBI:68483"/>
        <dbReference type="ChEBI" id="CHEBI:70757"/>
        <dbReference type="EC" id="1.3.1.98"/>
    </reaction>
</comment>
<comment type="function">
    <text evidence="2 16">Cell wall formation.</text>
</comment>
<dbReference type="SUPFAM" id="SSF56176">
    <property type="entry name" value="FAD-binding/transporter-associated domain-like"/>
    <property type="match status" value="1"/>
</dbReference>
<dbReference type="GO" id="GO:0051301">
    <property type="term" value="P:cell division"/>
    <property type="evidence" value="ECO:0007669"/>
    <property type="project" value="UniProtKB-KW"/>
</dbReference>
<dbReference type="PROSITE" id="PS51387">
    <property type="entry name" value="FAD_PCMH"/>
    <property type="match status" value="1"/>
</dbReference>
<dbReference type="InterPro" id="IPR016169">
    <property type="entry name" value="FAD-bd_PCMH_sub2"/>
</dbReference>
<dbReference type="UniPathway" id="UPA00219"/>
<evidence type="ECO:0000256" key="16">
    <source>
        <dbReference type="HAMAP-Rule" id="MF_00037"/>
    </source>
</evidence>
<keyword evidence="12 16" id="KW-0560">Oxidoreductase</keyword>
<dbReference type="Pfam" id="PF02873">
    <property type="entry name" value="MurB_C"/>
    <property type="match status" value="1"/>
</dbReference>
<evidence type="ECO:0000256" key="7">
    <source>
        <dbReference type="ARBA" id="ARBA00022630"/>
    </source>
</evidence>
<comment type="subcellular location">
    <subcellularLocation>
        <location evidence="3 16">Cytoplasm</location>
    </subcellularLocation>
</comment>
<dbReference type="GO" id="GO:0009252">
    <property type="term" value="P:peptidoglycan biosynthetic process"/>
    <property type="evidence" value="ECO:0007669"/>
    <property type="project" value="UniProtKB-UniRule"/>
</dbReference>
<keyword evidence="14 16" id="KW-0961">Cell wall biogenesis/degradation</keyword>
<dbReference type="NCBIfam" id="NF000755">
    <property type="entry name" value="PRK00046.1"/>
    <property type="match status" value="1"/>
</dbReference>
<evidence type="ECO:0000256" key="12">
    <source>
        <dbReference type="ARBA" id="ARBA00023002"/>
    </source>
</evidence>
<evidence type="ECO:0000256" key="10">
    <source>
        <dbReference type="ARBA" id="ARBA00022960"/>
    </source>
</evidence>
<keyword evidence="19" id="KW-1185">Reference proteome</keyword>
<keyword evidence="6 16" id="KW-0132">Cell division</keyword>
<dbReference type="AlphaFoldDB" id="A0A4V1J7C5"/>
<keyword evidence="9 16" id="KW-0521">NADP</keyword>
<keyword evidence="13 16" id="KW-0131">Cell cycle</keyword>
<name>A0A4V1J7C5_9BACT</name>
<dbReference type="Gene3D" id="3.90.78.10">
    <property type="entry name" value="UDP-N-acetylenolpyruvoylglucosamine reductase, C-terminal domain"/>
    <property type="match status" value="1"/>
</dbReference>
<dbReference type="InterPro" id="IPR016167">
    <property type="entry name" value="FAD-bd_PCMH_sub1"/>
</dbReference>
<keyword evidence="10 16" id="KW-0133">Cell shape</keyword>
<dbReference type="InterPro" id="IPR011601">
    <property type="entry name" value="MurB_C"/>
</dbReference>
<feature type="active site" evidence="16">
    <location>
        <position position="165"/>
    </location>
</feature>